<proteinExistence type="predicted"/>
<evidence type="ECO:0000313" key="2">
    <source>
        <dbReference type="EMBL" id="GFO48380.1"/>
    </source>
</evidence>
<sequence>MRAQTVPNTRPEKVHKAKITRKWTGLWDTNKHASAFKKDLSNFFFFNSQSQQGDFILADLPSGQGTGGGARTRDRKAPADLRADSLSTVLPTPSLLKMRT</sequence>
<accession>A0AAV4DWI0</accession>
<gene>
    <name evidence="2" type="ORF">PoB_007488500</name>
</gene>
<evidence type="ECO:0000256" key="1">
    <source>
        <dbReference type="SAM" id="MobiDB-lite"/>
    </source>
</evidence>
<feature type="compositionally biased region" description="Basic and acidic residues" evidence="1">
    <location>
        <begin position="71"/>
        <end position="83"/>
    </location>
</feature>
<keyword evidence="3" id="KW-1185">Reference proteome</keyword>
<dbReference type="EMBL" id="BLXT01008388">
    <property type="protein sequence ID" value="GFO48380.1"/>
    <property type="molecule type" value="Genomic_DNA"/>
</dbReference>
<dbReference type="AlphaFoldDB" id="A0AAV4DWI0"/>
<evidence type="ECO:0000313" key="3">
    <source>
        <dbReference type="Proteomes" id="UP000735302"/>
    </source>
</evidence>
<name>A0AAV4DWI0_9GAST</name>
<reference evidence="2 3" key="1">
    <citation type="journal article" date="2021" name="Elife">
        <title>Chloroplast acquisition without the gene transfer in kleptoplastic sea slugs, Plakobranchus ocellatus.</title>
        <authorList>
            <person name="Maeda T."/>
            <person name="Takahashi S."/>
            <person name="Yoshida T."/>
            <person name="Shimamura S."/>
            <person name="Takaki Y."/>
            <person name="Nagai Y."/>
            <person name="Toyoda A."/>
            <person name="Suzuki Y."/>
            <person name="Arimoto A."/>
            <person name="Ishii H."/>
            <person name="Satoh N."/>
            <person name="Nishiyama T."/>
            <person name="Hasebe M."/>
            <person name="Maruyama T."/>
            <person name="Minagawa J."/>
            <person name="Obokata J."/>
            <person name="Shigenobu S."/>
        </authorList>
    </citation>
    <scope>NUCLEOTIDE SEQUENCE [LARGE SCALE GENOMIC DNA]</scope>
</reference>
<protein>
    <submittedName>
        <fullName evidence="2">Uncharacterized protein</fullName>
    </submittedName>
</protein>
<comment type="caution">
    <text evidence="2">The sequence shown here is derived from an EMBL/GenBank/DDBJ whole genome shotgun (WGS) entry which is preliminary data.</text>
</comment>
<organism evidence="2 3">
    <name type="scientific">Plakobranchus ocellatus</name>
    <dbReference type="NCBI Taxonomy" id="259542"/>
    <lineage>
        <taxon>Eukaryota</taxon>
        <taxon>Metazoa</taxon>
        <taxon>Spiralia</taxon>
        <taxon>Lophotrochozoa</taxon>
        <taxon>Mollusca</taxon>
        <taxon>Gastropoda</taxon>
        <taxon>Heterobranchia</taxon>
        <taxon>Euthyneura</taxon>
        <taxon>Panpulmonata</taxon>
        <taxon>Sacoglossa</taxon>
        <taxon>Placobranchoidea</taxon>
        <taxon>Plakobranchidae</taxon>
        <taxon>Plakobranchus</taxon>
    </lineage>
</organism>
<dbReference type="Proteomes" id="UP000735302">
    <property type="component" value="Unassembled WGS sequence"/>
</dbReference>
<feature type="region of interest" description="Disordered" evidence="1">
    <location>
        <begin position="60"/>
        <end position="84"/>
    </location>
</feature>